<dbReference type="InterPro" id="IPR012334">
    <property type="entry name" value="Pectin_lyas_fold"/>
</dbReference>
<evidence type="ECO:0000256" key="1">
    <source>
        <dbReference type="SAM" id="MobiDB-lite"/>
    </source>
</evidence>
<keyword evidence="2" id="KW-0812">Transmembrane</keyword>
<evidence type="ECO:0000256" key="2">
    <source>
        <dbReference type="SAM" id="Phobius"/>
    </source>
</evidence>
<feature type="transmembrane region" description="Helical" evidence="2">
    <location>
        <begin position="2034"/>
        <end position="2055"/>
    </location>
</feature>
<accession>A0A1K0IDV5</accession>
<sequence length="2542" mass="253056">MHRDRQATLFPATSKGFPAVYATPAGLPSAEPAAVSLADRGRRSMLARGLAGLVAVVMWVGPVQVSLQQARQAAGVLAAGAVATDALAVHSGAVRQGLLRWAFARLPVTVGFGPVAAYAAPITDPNAPVRFTPSIGTTSGPGAPAGGVPTVTITTPNAQGISLNQYRAFVVDPVGLIMNNSTTGGGSFLGGQVGANPNLATSGPANLIINQVTSQTPAQINGTVEVFGAPAGLVVAAPGGVHTSGAGFTNTTQVTLTTGTPQWLSSAGAATSFDAAAAAGFLVEGGRVQIANPAPGNPNGVGIEGTVGNINLIAYTIGVDAALYAGNQINLVAGRQIVAPVNGTFTTTATGQNNAASNTTATDGLAIDATAFGAMTAGQIRIISTAAGLGVRADGNLAASANHLTIDSAGNLKVGNTYARQAVALNAAGDVTATGNGQGEGGYTVNAGRDATLGGTLESGKGVTVTSGGSINGAGSVKAQEAVTLAAGGSVDVGGAVSGSQITVSATGDDGRGDIRLGGDVTSPGAIQLNAARDTTIDGSAVSAGDLNLSTRRNLTINGAAGSTGGNVALTGVTGSVTTTGNVVSPGTLTVSAGTDVDLGGKVLATGPVQVTAQAGSITTSGEIGSNDDLTLTAAQHVTVGGQAQSAGAATITATDGSANIHGALTADGDATITAGQDANIAGSISSGGNTAIRATDGSASVSGALVSIGDASVTAGRNATLTGSVQAGGNLSASAGQTLSVAGLDWVGGDAILRGADITVGSAPETANAIKGTLDATATSGLTLAGETQAANVKLAGATIANQGTTVALQQLRIDGGTVSNTGTLTGKVASVTAADLTNRGTLGGQTVTVNATNGLDNAKGLLVGAQSLNVTTAALTSNQGGTVFAGDLSGKSPTTGDLTFTVTGADGSFNNAAGQLLAGNDLTLSTPNQTFDPSGAATGTLNANGVLTLAALAIRNTGTWDVPGTNVVLSASQGITNTGTIQKAGDLTLTTGGALDNSGQIMGGSNVSLSAGNLSNTGVIHANGGLALAGNVANAGTVEALGKVVVTGGDYDNRGGTTQAGGDLRFDINGTLNNLGSVLGAKGNVHIAAASVINDRTAPVDAGSTTGKVTNDALLSSTIIGSYQPWLAGGNCDTCAAYDLGPMQPITLADVLRKPDGSVPLAFGPERIYVGAEGSASEGYYWHLLPANIDPAAVPYLASLPGIAGVPTVDRTIVSQTDGTAGQIISGGSLDLSAASLSNKGGIISASRDVTLKVDSLDNGRSATLVSSVTDTVNQGELSAFVAQLRNYAETRSGPKFFESGPLVFGLPPSMDGCDSCPAPPPWSPVNLATGTIGAPTQSAVSYQLGKAGQILAGGDLSLAGSGDLTNAGDLAAVGKVTITTPGTFTNQGSYESKLTTTAGCLPGAQTCREGDPHVDTLTWQQTANTVSAGKTLTIEAANIQNLNGTLAAWGDVTLTAGSSATNQAGAIQSLAGDISITAPTLVNKTMDPVTLHKSYGNMNPSYAGGCNPGGTYKESNCSANETTAAGPAGVISAARDVNLSGTTLTNTGALITGGRDVTIKVDAPVSNNSIALNAEWVGRWVEKTGYLSPDKRHDTGGTAVLGSIESGIQAGNKLIVNAGGQITNTGNLMGATVDLTGAALVNGYTSTTQPTPPSTTPRQVIPLGPAPVPAGSLPPGTPAADPTQPWRFNPVIVTTPATPDTGNPNTVQWHFNANLGGNPVTGPTANSDRAQYLSLSPATAVLAGVTPDSLLKQLPPELRPGNLSFYYDPYTEGQKLQQAALQQTGQATFINGLAWDNKYQLSVTDQQKLVLYKNAAEYAKEHNIALGTALTQQQINELDKPLLWYVQQQVPDPSCNTVASTVCPSVIALVPQVYLPDGYAQLLTKPTGGTIAGDNVSLDFDGQIRSSGQVMAGDTLKVKAGSIDNAPNVVDIGTSAYRVQGGWNVVTGTVVQPGGFMSAMRMDIEADSINAVNDAFRVMRADGSVDVDATKALVAELKANLGLNYTEGTVSDDIHQEFIKEKKGFGPLGQIVAIVAAVAISIVTAGAGTAIVGALTSTAFATATVAGVAMSMAVSGLIAGTLSSMASQLILTGKLDMGAALKSGVVSGVTAGFTQGALGLGNAGITSIGDNIAKGSWEAVQANLGNYLGASIVRSAISAGVSTVAYGGSFGQAFASGLVRDAAAVFANAIGVTLPGIGTDRASTGTVLANMAGHALLGCAAQSLLGGDCAGGAIGGAASALAAPLIRDAMYADSPVVNYSDDKLRQALTVGLSTLIGGAAGELLGTNATSAALAAQNEALNNAVSRGPARGIANRENARLMAQCGTSCTQEDFNRIDTQVRQVEAAATLARLDNLTPEQALKLADTLSNLLPYYGSAAMLYQTVTGQTLSGQPLDRADRWLSGILGAIPVGAAAYGKLSELVSARGAVVAPNTTAQLTFGDNGRKLDFMFNQHIDSSNAYNAARAAGNSSRIGIADTPANRAEVTRLFNEAYNNPLSIVGPGAVPGSNLREFYLPGVTGTGSKIQFVELNGKVLTIIAK</sequence>
<keyword evidence="2" id="KW-1133">Transmembrane helix</keyword>
<evidence type="ECO:0000259" key="3">
    <source>
        <dbReference type="SMART" id="SM00912"/>
    </source>
</evidence>
<dbReference type="Pfam" id="PF05860">
    <property type="entry name" value="TPS"/>
    <property type="match status" value="1"/>
</dbReference>
<feature type="transmembrane region" description="Helical" evidence="2">
    <location>
        <begin position="45"/>
        <end position="62"/>
    </location>
</feature>
<dbReference type="InterPro" id="IPR008638">
    <property type="entry name" value="FhaB/CdiA-like_TPS"/>
</dbReference>
<name>A0A1K0IDV5_CUPNE</name>
<keyword evidence="2" id="KW-0472">Membrane</keyword>
<dbReference type="NCBIfam" id="TIGR01731">
    <property type="entry name" value="fil_hemag_20aa"/>
    <property type="match status" value="14"/>
</dbReference>
<dbReference type="EMBL" id="FMSH01000136">
    <property type="protein sequence ID" value="SCU75048.1"/>
    <property type="molecule type" value="Genomic_DNA"/>
</dbReference>
<gene>
    <name evidence="4" type="ORF">CNECB9_2200005</name>
</gene>
<organism evidence="4">
    <name type="scientific">Cupriavidus necator</name>
    <name type="common">Alcaligenes eutrophus</name>
    <name type="synonym">Ralstonia eutropha</name>
    <dbReference type="NCBI Taxonomy" id="106590"/>
    <lineage>
        <taxon>Bacteria</taxon>
        <taxon>Pseudomonadati</taxon>
        <taxon>Pseudomonadota</taxon>
        <taxon>Betaproteobacteria</taxon>
        <taxon>Burkholderiales</taxon>
        <taxon>Burkholderiaceae</taxon>
        <taxon>Cupriavidus</taxon>
    </lineage>
</organism>
<dbReference type="SMART" id="SM00912">
    <property type="entry name" value="Haemagg_act"/>
    <property type="match status" value="1"/>
</dbReference>
<dbReference type="Gene3D" id="2.160.20.10">
    <property type="entry name" value="Single-stranded right-handed beta-helix, Pectin lyase-like"/>
    <property type="match status" value="1"/>
</dbReference>
<dbReference type="SUPFAM" id="SSF51126">
    <property type="entry name" value="Pectin lyase-like"/>
    <property type="match status" value="1"/>
</dbReference>
<evidence type="ECO:0000313" key="4">
    <source>
        <dbReference type="EMBL" id="SCU75048.1"/>
    </source>
</evidence>
<proteinExistence type="predicted"/>
<dbReference type="InterPro" id="IPR011050">
    <property type="entry name" value="Pectin_lyase_fold/virulence"/>
</dbReference>
<reference evidence="4" key="1">
    <citation type="submission" date="2016-09" db="EMBL/GenBank/DDBJ databases">
        <authorList>
            <person name="Capua I."/>
            <person name="De Benedictis P."/>
            <person name="Joannis T."/>
            <person name="Lombin L.H."/>
            <person name="Cattoli G."/>
        </authorList>
    </citation>
    <scope>NUCLEOTIDE SEQUENCE</scope>
    <source>
        <strain evidence="4">B9</strain>
    </source>
</reference>
<feature type="region of interest" description="Disordered" evidence="1">
    <location>
        <begin position="1666"/>
        <end position="1688"/>
    </location>
</feature>
<dbReference type="RefSeq" id="WP_340523106.1">
    <property type="nucleotide sequence ID" value="NZ_FMSH01000136.1"/>
</dbReference>
<protein>
    <submittedName>
        <fullName evidence="4">Putative hemagglutinin-related protein</fullName>
    </submittedName>
</protein>
<dbReference type="NCBIfam" id="TIGR01901">
    <property type="entry name" value="adhes_NPXG"/>
    <property type="match status" value="1"/>
</dbReference>
<feature type="domain" description="Filamentous haemagglutinin FhaB/tRNA nuclease CdiA-like TPS" evidence="3">
    <location>
        <begin position="145"/>
        <end position="266"/>
    </location>
</feature>
<dbReference type="InterPro" id="IPR010069">
    <property type="entry name" value="CdiA_FHA1_rpt"/>
</dbReference>
<feature type="transmembrane region" description="Helical" evidence="2">
    <location>
        <begin position="2062"/>
        <end position="2085"/>
    </location>
</feature>